<evidence type="ECO:0000256" key="1">
    <source>
        <dbReference type="ARBA" id="ARBA00004370"/>
    </source>
</evidence>
<dbReference type="Gene3D" id="3.40.1110.10">
    <property type="entry name" value="Calcium-transporting ATPase, cytoplasmic domain N"/>
    <property type="match status" value="1"/>
</dbReference>
<dbReference type="Pfam" id="PF00702">
    <property type="entry name" value="Hydrolase"/>
    <property type="match status" value="1"/>
</dbReference>
<keyword evidence="10" id="KW-1003">Cell membrane</keyword>
<dbReference type="InterPro" id="IPR012312">
    <property type="entry name" value="Hemerythrin-like"/>
</dbReference>
<reference evidence="13 14" key="1">
    <citation type="submission" date="2018-01" db="EMBL/GenBank/DDBJ databases">
        <title>Whole genome analyses suggest that Burkholderia sensu lato contains two further novel genera in the rhizoxinica-symbiotica group Mycetohabitans gen. nov., and Trinickia gen. nov.: implications for the evolution of diazotrophy and nodulation in the Burkholderiaceae.</title>
        <authorList>
            <person name="Estrada-de los Santos P."/>
            <person name="Palmer M."/>
            <person name="Chavez-Ramirez B."/>
            <person name="Beukes C."/>
            <person name="Steenkamp E.T."/>
            <person name="Hirsch A.M."/>
            <person name="Manyaka P."/>
            <person name="Maluk M."/>
            <person name="Lafos M."/>
            <person name="Crook M."/>
            <person name="Gross E."/>
            <person name="Simon M.F."/>
            <person name="Bueno dos Reis Junior F."/>
            <person name="Poole P.S."/>
            <person name="Venter S.N."/>
            <person name="James E.K."/>
        </authorList>
    </citation>
    <scope>NUCLEOTIDE SEQUENCE [LARGE SCALE GENOMIC DNA]</scope>
    <source>
        <strain evidence="13 14">GIMN1.004</strain>
    </source>
</reference>
<dbReference type="SUPFAM" id="SSF81665">
    <property type="entry name" value="Calcium ATPase, transmembrane domain M"/>
    <property type="match status" value="1"/>
</dbReference>
<dbReference type="PANTHER" id="PTHR48085">
    <property type="entry name" value="CADMIUM/ZINC-TRANSPORTING ATPASE HMA2-RELATED"/>
    <property type="match status" value="1"/>
</dbReference>
<keyword evidence="6 10" id="KW-1133">Transmembrane helix</keyword>
<dbReference type="EC" id="7.2.2.12" evidence="8"/>
<name>A0A2N7VBN0_9BURK</name>
<feature type="domain" description="P-type ATPase A" evidence="11">
    <location>
        <begin position="117"/>
        <end position="215"/>
    </location>
</feature>
<dbReference type="Pfam" id="PF00122">
    <property type="entry name" value="E1-E2_ATPase"/>
    <property type="match status" value="1"/>
</dbReference>
<dbReference type="RefSeq" id="WP_102649281.1">
    <property type="nucleotide sequence ID" value="NZ_PNYA01000043.1"/>
</dbReference>
<dbReference type="OrthoDB" id="9814270at2"/>
<dbReference type="PRINTS" id="PR00119">
    <property type="entry name" value="CATATPASE"/>
</dbReference>
<dbReference type="InterPro" id="IPR001757">
    <property type="entry name" value="P_typ_ATPase"/>
</dbReference>
<dbReference type="AlphaFoldDB" id="A0A2N7VBN0"/>
<accession>A0A2N7VBN0</accession>
<sequence>MSRAFRYVDFVLLIVSAATLAAGGLCVAFDTPRLAGALWFAGAAVIGAALTVSIGQGLMKRQAGVDILAWLAIALALALGETLAGAVIGLMVASGRALEQFARSRARREMTALLSRAPRQANVLKDGQWYPVELDVVRPGDRLLVRSGELVPVDGALANVAELDEATLTGESAIVRRRAGETVCSGVLNAGAPFEMVASALAADSTFAGIVRMVQAAQRERSPAARLADRYAAFFVLVSLALAGVSWLAAGHISRALAVLVVATPCPLILAVPVAIVAGMSGCAKRGILIKGGGALEQLAQASILFFDKTGTLTKGHARLVSIECGPGATQEAVLRDAASLAQASAHVISEALTIAARERGVRLSSPSDVVETAGAGLTGRIDGRTVTIGGFAFVSAVTQPAPWSAAVLRNLGYEGQAAVFVGVDGIMTGVVRMADQLRLETPRALRLLKREGIERLVMLTGDRRDIAETVGALLGVTEVRAEQTPADKLDAIQAARRDGVVIMVGDGVNDAPALAAADVGIAMGARGAAASSEAADVVLLVDRLDRLLDALRIARRARGIAVQSVVAGMAMSVVAMLVAAFGFLPPIAGAIAQECIDVAVIANALRALRTSPRMAAGALAREDADRLKQEHVRLAPVIARIRALADELPGMPSASVAGALARMNEALTRELVPHEQRDDLHVYPGLARLVGGDDPMAAMSGMHREIFRIVRLLANMTADLPPEGPDAHGVAEFQRLLYGLDAIVRLHCEQEDELFHVLSATSAAGD</sequence>
<keyword evidence="7 10" id="KW-0472">Membrane</keyword>
<organism evidence="13 14">
    <name type="scientific">Trinickia dabaoshanensis</name>
    <dbReference type="NCBI Taxonomy" id="564714"/>
    <lineage>
        <taxon>Bacteria</taxon>
        <taxon>Pseudomonadati</taxon>
        <taxon>Pseudomonadota</taxon>
        <taxon>Betaproteobacteria</taxon>
        <taxon>Burkholderiales</taxon>
        <taxon>Burkholderiaceae</taxon>
        <taxon>Trinickia</taxon>
    </lineage>
</organism>
<dbReference type="SFLD" id="SFLDS00003">
    <property type="entry name" value="Haloacid_Dehalogenase"/>
    <property type="match status" value="1"/>
</dbReference>
<dbReference type="Pfam" id="PF01814">
    <property type="entry name" value="Hemerythrin"/>
    <property type="match status" value="1"/>
</dbReference>
<dbReference type="Proteomes" id="UP000235616">
    <property type="component" value="Unassembled WGS sequence"/>
</dbReference>
<evidence type="ECO:0000313" key="14">
    <source>
        <dbReference type="Proteomes" id="UP000235616"/>
    </source>
</evidence>
<keyword evidence="14" id="KW-1185">Reference proteome</keyword>
<comment type="similarity">
    <text evidence="2 10">Belongs to the cation transport ATPase (P-type) (TC 3.A.3) family. Type IB subfamily.</text>
</comment>
<feature type="transmembrane region" description="Helical" evidence="10">
    <location>
        <begin position="38"/>
        <end position="55"/>
    </location>
</feature>
<keyword evidence="10" id="KW-0547">Nucleotide-binding</keyword>
<dbReference type="InterPro" id="IPR023214">
    <property type="entry name" value="HAD_sf"/>
</dbReference>
<comment type="subcellular location">
    <subcellularLocation>
        <location evidence="10">Cell membrane</location>
    </subcellularLocation>
    <subcellularLocation>
        <location evidence="1">Membrane</location>
    </subcellularLocation>
</comment>
<evidence type="ECO:0000256" key="10">
    <source>
        <dbReference type="RuleBase" id="RU362081"/>
    </source>
</evidence>
<dbReference type="GO" id="GO:0046872">
    <property type="term" value="F:metal ion binding"/>
    <property type="evidence" value="ECO:0007669"/>
    <property type="project" value="UniProtKB-KW"/>
</dbReference>
<dbReference type="PRINTS" id="PR00120">
    <property type="entry name" value="HATPASE"/>
</dbReference>
<dbReference type="InterPro" id="IPR008250">
    <property type="entry name" value="ATPase_P-typ_transduc_dom_A_sf"/>
</dbReference>
<dbReference type="Gene3D" id="3.40.50.1000">
    <property type="entry name" value="HAD superfamily/HAD-like"/>
    <property type="match status" value="1"/>
</dbReference>
<gene>
    <name evidence="13" type="ORF">C0Z18_31020</name>
</gene>
<keyword evidence="3 10" id="KW-0812">Transmembrane</keyword>
<dbReference type="InterPro" id="IPR044492">
    <property type="entry name" value="P_typ_ATPase_HD_dom"/>
</dbReference>
<dbReference type="Gene3D" id="1.20.120.520">
    <property type="entry name" value="nmb1532 protein domain like"/>
    <property type="match status" value="1"/>
</dbReference>
<evidence type="ECO:0000259" key="11">
    <source>
        <dbReference type="Pfam" id="PF00122"/>
    </source>
</evidence>
<dbReference type="Gene3D" id="2.70.150.10">
    <property type="entry name" value="Calcium-transporting ATPase, cytoplasmic transduction domain A"/>
    <property type="match status" value="1"/>
</dbReference>
<keyword evidence="5" id="KW-1278">Translocase</keyword>
<dbReference type="GO" id="GO:0015086">
    <property type="term" value="F:cadmium ion transmembrane transporter activity"/>
    <property type="evidence" value="ECO:0007669"/>
    <property type="project" value="TreeGrafter"/>
</dbReference>
<dbReference type="InterPro" id="IPR023299">
    <property type="entry name" value="ATPase_P-typ_cyto_dom_N"/>
</dbReference>
<evidence type="ECO:0000313" key="13">
    <source>
        <dbReference type="EMBL" id="PMS14566.1"/>
    </source>
</evidence>
<dbReference type="GO" id="GO:0016887">
    <property type="term" value="F:ATP hydrolysis activity"/>
    <property type="evidence" value="ECO:0007669"/>
    <property type="project" value="InterPro"/>
</dbReference>
<comment type="catalytic activity">
    <reaction evidence="9">
        <text>Zn(2+)(in) + ATP + H2O = Zn(2+)(out) + ADP + phosphate + H(+)</text>
        <dbReference type="Rhea" id="RHEA:20621"/>
        <dbReference type="ChEBI" id="CHEBI:15377"/>
        <dbReference type="ChEBI" id="CHEBI:15378"/>
        <dbReference type="ChEBI" id="CHEBI:29105"/>
        <dbReference type="ChEBI" id="CHEBI:30616"/>
        <dbReference type="ChEBI" id="CHEBI:43474"/>
        <dbReference type="ChEBI" id="CHEBI:456216"/>
        <dbReference type="EC" id="7.2.2.12"/>
    </reaction>
</comment>
<dbReference type="InterPro" id="IPR051014">
    <property type="entry name" value="Cation_Transport_ATPase_IB"/>
</dbReference>
<keyword evidence="10" id="KW-0067">ATP-binding</keyword>
<keyword evidence="4 10" id="KW-0479">Metal-binding</keyword>
<feature type="transmembrane region" description="Helical" evidence="10">
    <location>
        <begin position="256"/>
        <end position="278"/>
    </location>
</feature>
<dbReference type="EMBL" id="PNYA01000043">
    <property type="protein sequence ID" value="PMS14566.1"/>
    <property type="molecule type" value="Genomic_DNA"/>
</dbReference>
<dbReference type="GO" id="GO:0016463">
    <property type="term" value="F:P-type zinc transporter activity"/>
    <property type="evidence" value="ECO:0007669"/>
    <property type="project" value="UniProtKB-EC"/>
</dbReference>
<evidence type="ECO:0000256" key="5">
    <source>
        <dbReference type="ARBA" id="ARBA00022967"/>
    </source>
</evidence>
<dbReference type="InterPro" id="IPR023298">
    <property type="entry name" value="ATPase_P-typ_TM_dom_sf"/>
</dbReference>
<dbReference type="SUPFAM" id="SSF81653">
    <property type="entry name" value="Calcium ATPase, transduction domain A"/>
    <property type="match status" value="1"/>
</dbReference>
<dbReference type="SUPFAM" id="SSF56784">
    <property type="entry name" value="HAD-like"/>
    <property type="match status" value="1"/>
</dbReference>
<dbReference type="PANTHER" id="PTHR48085:SF5">
    <property type="entry name" value="CADMIUM_ZINC-TRANSPORTING ATPASE HMA4-RELATED"/>
    <property type="match status" value="1"/>
</dbReference>
<dbReference type="SFLD" id="SFLDG00002">
    <property type="entry name" value="C1.7:_P-type_atpase_like"/>
    <property type="match status" value="1"/>
</dbReference>
<proteinExistence type="inferred from homology"/>
<evidence type="ECO:0000256" key="2">
    <source>
        <dbReference type="ARBA" id="ARBA00006024"/>
    </source>
</evidence>
<dbReference type="InterPro" id="IPR027256">
    <property type="entry name" value="P-typ_ATPase_IB"/>
</dbReference>
<dbReference type="GO" id="GO:0005886">
    <property type="term" value="C:plasma membrane"/>
    <property type="evidence" value="ECO:0007669"/>
    <property type="project" value="UniProtKB-SubCell"/>
</dbReference>
<feature type="transmembrane region" description="Helical" evidence="10">
    <location>
        <begin position="67"/>
        <end position="93"/>
    </location>
</feature>
<dbReference type="NCBIfam" id="TIGR01525">
    <property type="entry name" value="ATPase-IB_hvy"/>
    <property type="match status" value="1"/>
</dbReference>
<feature type="domain" description="Hemerythrin-like" evidence="12">
    <location>
        <begin position="626"/>
        <end position="756"/>
    </location>
</feature>
<evidence type="ECO:0000256" key="4">
    <source>
        <dbReference type="ARBA" id="ARBA00022723"/>
    </source>
</evidence>
<feature type="transmembrane region" description="Helical" evidence="10">
    <location>
        <begin position="561"/>
        <end position="585"/>
    </location>
</feature>
<dbReference type="SFLD" id="SFLDF00027">
    <property type="entry name" value="p-type_atpase"/>
    <property type="match status" value="1"/>
</dbReference>
<dbReference type="InterPro" id="IPR018303">
    <property type="entry name" value="ATPase_P-typ_P_site"/>
</dbReference>
<protein>
    <recommendedName>
        <fullName evidence="8">P-type Zn(2+) transporter</fullName>
        <ecNumber evidence="8">7.2.2.12</ecNumber>
    </recommendedName>
</protein>
<dbReference type="InterPro" id="IPR036412">
    <property type="entry name" value="HAD-like_sf"/>
</dbReference>
<evidence type="ECO:0000256" key="7">
    <source>
        <dbReference type="ARBA" id="ARBA00023136"/>
    </source>
</evidence>
<evidence type="ECO:0000256" key="3">
    <source>
        <dbReference type="ARBA" id="ARBA00022692"/>
    </source>
</evidence>
<feature type="transmembrane region" description="Helical" evidence="10">
    <location>
        <begin position="231"/>
        <end position="250"/>
    </location>
</feature>
<dbReference type="InterPro" id="IPR059000">
    <property type="entry name" value="ATPase_P-type_domA"/>
</dbReference>
<dbReference type="PROSITE" id="PS00154">
    <property type="entry name" value="ATPASE_E1_E2"/>
    <property type="match status" value="1"/>
</dbReference>
<evidence type="ECO:0000256" key="6">
    <source>
        <dbReference type="ARBA" id="ARBA00022989"/>
    </source>
</evidence>
<comment type="caution">
    <text evidence="13">The sequence shown here is derived from an EMBL/GenBank/DDBJ whole genome shotgun (WGS) entry which is preliminary data.</text>
</comment>
<evidence type="ECO:0000256" key="8">
    <source>
        <dbReference type="ARBA" id="ARBA00039097"/>
    </source>
</evidence>
<evidence type="ECO:0000256" key="9">
    <source>
        <dbReference type="ARBA" id="ARBA00047308"/>
    </source>
</evidence>
<dbReference type="NCBIfam" id="TIGR01494">
    <property type="entry name" value="ATPase_P-type"/>
    <property type="match status" value="2"/>
</dbReference>
<evidence type="ECO:0000259" key="12">
    <source>
        <dbReference type="Pfam" id="PF01814"/>
    </source>
</evidence>
<dbReference type="GO" id="GO:0005524">
    <property type="term" value="F:ATP binding"/>
    <property type="evidence" value="ECO:0007669"/>
    <property type="project" value="UniProtKB-UniRule"/>
</dbReference>